<dbReference type="STRING" id="1912795.BK816_01090"/>
<dbReference type="EMBL" id="CP017812">
    <property type="protein sequence ID" value="AOZ72061.1"/>
    <property type="molecule type" value="Genomic_DNA"/>
</dbReference>
<dbReference type="InterPro" id="IPR051620">
    <property type="entry name" value="ORF904-like_C"/>
</dbReference>
<dbReference type="Proteomes" id="UP000176288">
    <property type="component" value="Chromosome"/>
</dbReference>
<proteinExistence type="predicted"/>
<protein>
    <submittedName>
        <fullName evidence="5">DNA primase</fullName>
    </submittedName>
</protein>
<dbReference type="PANTHER" id="PTHR35372:SF2">
    <property type="entry name" value="SF3 HELICASE DOMAIN-CONTAINING PROTEIN"/>
    <property type="match status" value="1"/>
</dbReference>
<evidence type="ECO:0000313" key="5">
    <source>
        <dbReference type="EMBL" id="AOZ72061.1"/>
    </source>
</evidence>
<sequence>MNPMTMYASQVTGQAQNTHYPHQHVVASLDDLKNVVAFDHVVAKYEGGQRGNSRFLTSDCLVMDVDNDHSEIETEWVTPQRLAELMPGVPFMAATSRNHMKPKGASSARPRFHVYLPINPITDAEAYQALKRQLAAKVPVFDQNALDAGRFIYGNPEAKTTAIEGESLVDEWLARDLFAEFDQASTLIGEGSRNATLSRFAGRVLIRYGNTERARELFEQKAALCDPPLPSAEVEQIWASATRFAEKVAEDPNYVSPEAYAQLTSLKPEDFTDVGQATLIAGECADKVCFSPSTGWAAYGKGVWDESEPKAQRVFQDFTTRQLAQAEKALEIAKQHASETGALGMMSVMSKAKALSAFSPEQHSAYEQVLAEEAWVKFAYKARSDRGIQAAMRQARSLVLIDPEDLDKDPYMFNTPGGTYDLRIGLSSLRPHDPFDLLTKKTTVTPSNEGMDIWVDCLNTIFQGDTELIDYVQRICGLAAIGKVMVESLVIAYGDGSNGKSTFWNTIARVLGSYAETISAEVLIAGKKNNAKNDMAQTRGRRLLIAGENDEGVRLSSSSAKQLASTDKIAAEKKYKDPFSFTPSHMLILYTNHLPKVTGLDTGIWRRLIVIPFNATITGSDDVKNYADYLFENAGGAVLAWIMEGARLIHAEDYKLVPPPCVQQACADYRRQNDWFGHFLEGCCQVGEEFTESSKALYDTYRVWAESRREWVKNAADFYAALDRAGFEKKRTRTMRLITGLRLKNDFDDAPTLEAEVFVGEAQR</sequence>
<feature type="domain" description="SF3 helicase" evidence="4">
    <location>
        <begin position="467"/>
        <end position="626"/>
    </location>
</feature>
<dbReference type="InterPro" id="IPR014015">
    <property type="entry name" value="Helicase_SF3_DNA-vir"/>
</dbReference>
<accession>A0A1D9MIB3</accession>
<keyword evidence="3" id="KW-0067">ATP-binding</keyword>
<dbReference type="PANTHER" id="PTHR35372">
    <property type="entry name" value="ATP BINDING PROTEIN-RELATED"/>
    <property type="match status" value="1"/>
</dbReference>
<dbReference type="InterPro" id="IPR014818">
    <property type="entry name" value="Phage/plasmid_primase_P4_C"/>
</dbReference>
<dbReference type="RefSeq" id="WP_071163527.1">
    <property type="nucleotide sequence ID" value="NZ_CP017812.1"/>
</dbReference>
<dbReference type="KEGG" id="avu:BK816_01090"/>
<dbReference type="InterPro" id="IPR006500">
    <property type="entry name" value="Helicase_put_C_phage/plasmid"/>
</dbReference>
<evidence type="ECO:0000259" key="4">
    <source>
        <dbReference type="PROSITE" id="PS51206"/>
    </source>
</evidence>
<dbReference type="PROSITE" id="PS51206">
    <property type="entry name" value="SF3_HELICASE_1"/>
    <property type="match status" value="1"/>
</dbReference>
<keyword evidence="6" id="KW-1185">Reference proteome</keyword>
<dbReference type="GO" id="GO:0016787">
    <property type="term" value="F:hydrolase activity"/>
    <property type="evidence" value="ECO:0007669"/>
    <property type="project" value="UniProtKB-KW"/>
</dbReference>
<dbReference type="GO" id="GO:0005524">
    <property type="term" value="F:ATP binding"/>
    <property type="evidence" value="ECO:0007669"/>
    <property type="project" value="UniProtKB-KW"/>
</dbReference>
<keyword evidence="2" id="KW-0378">Hydrolase</keyword>
<dbReference type="InterPro" id="IPR027417">
    <property type="entry name" value="P-loop_NTPase"/>
</dbReference>
<evidence type="ECO:0000313" key="6">
    <source>
        <dbReference type="Proteomes" id="UP000176288"/>
    </source>
</evidence>
<dbReference type="Gene3D" id="3.40.50.300">
    <property type="entry name" value="P-loop containing nucleotide triphosphate hydrolases"/>
    <property type="match status" value="1"/>
</dbReference>
<dbReference type="SMART" id="SM00942">
    <property type="entry name" value="PriCT_1"/>
    <property type="match status" value="1"/>
</dbReference>
<dbReference type="InterPro" id="IPR014820">
    <property type="entry name" value="PriCT_1"/>
</dbReference>
<dbReference type="Pfam" id="PF19263">
    <property type="entry name" value="DUF5906"/>
    <property type="match status" value="1"/>
</dbReference>
<gene>
    <name evidence="5" type="ORF">BK816_01090</name>
</gene>
<dbReference type="Pfam" id="PF08706">
    <property type="entry name" value="D5_N"/>
    <property type="match status" value="1"/>
</dbReference>
<evidence type="ECO:0000256" key="3">
    <source>
        <dbReference type="ARBA" id="ARBA00022840"/>
    </source>
</evidence>
<keyword evidence="1" id="KW-0547">Nucleotide-binding</keyword>
<dbReference type="OrthoDB" id="9763644at2"/>
<organism evidence="5 6">
    <name type="scientific">Boudabousia tangfeifanii</name>
    <dbReference type="NCBI Taxonomy" id="1912795"/>
    <lineage>
        <taxon>Bacteria</taxon>
        <taxon>Bacillati</taxon>
        <taxon>Actinomycetota</taxon>
        <taxon>Actinomycetes</taxon>
        <taxon>Actinomycetales</taxon>
        <taxon>Actinomycetaceae</taxon>
        <taxon>Boudabousia</taxon>
    </lineage>
</organism>
<reference evidence="5 6" key="1">
    <citation type="submission" date="2016-10" db="EMBL/GenBank/DDBJ databases">
        <title>Actinomyces aegypiusis sp. nov., isolated from the Aegypius monachus in Qinghai Tibet Plateau China.</title>
        <authorList>
            <person name="Wang Y."/>
        </authorList>
    </citation>
    <scope>NUCLEOTIDE SEQUENCE [LARGE SCALE GENOMIC DNA]</scope>
    <source>
        <strain evidence="5 6">VUL4_3</strain>
    </source>
</reference>
<dbReference type="InterPro" id="IPR045455">
    <property type="entry name" value="NrS-1_pol-like_helicase"/>
</dbReference>
<name>A0A1D9MIB3_9ACTO</name>
<dbReference type="AlphaFoldDB" id="A0A1D9MIB3"/>
<evidence type="ECO:0000256" key="2">
    <source>
        <dbReference type="ARBA" id="ARBA00022801"/>
    </source>
</evidence>
<dbReference type="SMART" id="SM00885">
    <property type="entry name" value="D5_N"/>
    <property type="match status" value="1"/>
</dbReference>
<dbReference type="NCBIfam" id="TIGR01613">
    <property type="entry name" value="primase_Cterm"/>
    <property type="match status" value="1"/>
</dbReference>
<evidence type="ECO:0000256" key="1">
    <source>
        <dbReference type="ARBA" id="ARBA00022741"/>
    </source>
</evidence>
<dbReference type="SUPFAM" id="SSF52540">
    <property type="entry name" value="P-loop containing nucleoside triphosphate hydrolases"/>
    <property type="match status" value="1"/>
</dbReference>